<evidence type="ECO:0000259" key="10">
    <source>
        <dbReference type="PROSITE" id="PS50035"/>
    </source>
</evidence>
<dbReference type="PROSITE" id="PS50035">
    <property type="entry name" value="PLD"/>
    <property type="match status" value="2"/>
</dbReference>
<accession>A0A370NJC4</accession>
<protein>
    <recommendedName>
        <fullName evidence="8">Cardiolipin synthase</fullName>
        <ecNumber evidence="8">2.7.8.-</ecNumber>
    </recommendedName>
</protein>
<dbReference type="PANTHER" id="PTHR21248:SF22">
    <property type="entry name" value="PHOSPHOLIPASE D"/>
    <property type="match status" value="1"/>
</dbReference>
<evidence type="ECO:0000313" key="11">
    <source>
        <dbReference type="EMBL" id="RDK05687.1"/>
    </source>
</evidence>
<dbReference type="Pfam" id="PF13091">
    <property type="entry name" value="PLDc_2"/>
    <property type="match status" value="2"/>
</dbReference>
<dbReference type="EC" id="2.7.8.-" evidence="8"/>
<dbReference type="PANTHER" id="PTHR21248">
    <property type="entry name" value="CARDIOLIPIN SYNTHASE"/>
    <property type="match status" value="1"/>
</dbReference>
<keyword evidence="4" id="KW-0812">Transmembrane</keyword>
<dbReference type="GO" id="GO:0008808">
    <property type="term" value="F:cardiolipin synthase activity"/>
    <property type="evidence" value="ECO:0007669"/>
    <property type="project" value="UniProtKB-UniRule"/>
</dbReference>
<dbReference type="SUPFAM" id="SSF56024">
    <property type="entry name" value="Phospholipase D/nuclease"/>
    <property type="match status" value="2"/>
</dbReference>
<dbReference type="EMBL" id="QKWJ01000086">
    <property type="protein sequence ID" value="RDK05687.1"/>
    <property type="molecule type" value="Genomic_DNA"/>
</dbReference>
<evidence type="ECO:0000256" key="3">
    <source>
        <dbReference type="ARBA" id="ARBA00022679"/>
    </source>
</evidence>
<dbReference type="Gene3D" id="3.30.870.10">
    <property type="entry name" value="Endonuclease Chain A"/>
    <property type="match status" value="2"/>
</dbReference>
<sequence>MRSRPDQPVQLGGAHGPLSAQQSKEILSRLKSHSDETNIFDRHLALEAAIVGSPLVVGNKVLLLQDGPATFQAMFSAIRSAKDHINMETYIIEDDAVGNRFADALIEKQGQGVQVNLIYDSVGAINSPKEYFKRLSDSGIKVLEFNPVNPLSAKKGWEVNQRDHRKLLIIDGRIAFLGGINISSVYSSGSFRPQSKRRLDGSPPWRDTHLRVEGPVVREFQKLFLATWGKQKGEPLAPKNYFPQLGNTGTEVVRAIGSSPDEPYSLIYATLLSAIGSAVTSVYLTNAYFVPDPQLLAALKDAAVRGVDVKLILPSKTDSWLVFFAGRSFYDELLRSGVKLYERRDVLLHSKTAVIDGVWSTIGSTNLDWRSFLHNDEVNAVVLGQEFGAQMQAMFEVDLAASNPITLEQWNDRSIGMRMKEMTARVWAYWL</sequence>
<dbReference type="GO" id="GO:0005886">
    <property type="term" value="C:plasma membrane"/>
    <property type="evidence" value="ECO:0007669"/>
    <property type="project" value="UniProtKB-SubCell"/>
</dbReference>
<evidence type="ECO:0000313" key="12">
    <source>
        <dbReference type="Proteomes" id="UP000255165"/>
    </source>
</evidence>
<evidence type="ECO:0000256" key="1">
    <source>
        <dbReference type="ARBA" id="ARBA00004236"/>
    </source>
</evidence>
<keyword evidence="2" id="KW-1003">Cell membrane</keyword>
<feature type="region of interest" description="Disordered" evidence="9">
    <location>
        <begin position="1"/>
        <end position="21"/>
    </location>
</feature>
<dbReference type="SMART" id="SM00155">
    <property type="entry name" value="PLDc"/>
    <property type="match status" value="2"/>
</dbReference>
<dbReference type="InterPro" id="IPR022924">
    <property type="entry name" value="Cardiolipin_synthase"/>
</dbReference>
<evidence type="ECO:0000256" key="7">
    <source>
        <dbReference type="ARBA" id="ARBA00023136"/>
    </source>
</evidence>
<gene>
    <name evidence="11" type="primary">cls</name>
    <name evidence="11" type="ORF">DN412_35485</name>
</gene>
<evidence type="ECO:0000256" key="2">
    <source>
        <dbReference type="ARBA" id="ARBA00022475"/>
    </source>
</evidence>
<dbReference type="RefSeq" id="WP_115215835.1">
    <property type="nucleotide sequence ID" value="NZ_QKWJ01000086.1"/>
</dbReference>
<feature type="domain" description="PLD phosphodiesterase" evidence="10">
    <location>
        <begin position="344"/>
        <end position="371"/>
    </location>
</feature>
<dbReference type="InterPro" id="IPR025202">
    <property type="entry name" value="PLD-like_dom"/>
</dbReference>
<dbReference type="CDD" id="cd09110">
    <property type="entry name" value="PLDc_CLS_1"/>
    <property type="match status" value="1"/>
</dbReference>
<evidence type="ECO:0000256" key="8">
    <source>
        <dbReference type="NCBIfam" id="TIGR04265"/>
    </source>
</evidence>
<evidence type="ECO:0000256" key="5">
    <source>
        <dbReference type="ARBA" id="ARBA00022737"/>
    </source>
</evidence>
<proteinExistence type="predicted"/>
<dbReference type="Proteomes" id="UP000255165">
    <property type="component" value="Unassembled WGS sequence"/>
</dbReference>
<evidence type="ECO:0000256" key="9">
    <source>
        <dbReference type="SAM" id="MobiDB-lite"/>
    </source>
</evidence>
<keyword evidence="12" id="KW-1185">Reference proteome</keyword>
<comment type="subcellular location">
    <subcellularLocation>
        <location evidence="1">Cell membrane</location>
    </subcellularLocation>
</comment>
<feature type="domain" description="PLD phosphodiesterase" evidence="10">
    <location>
        <begin position="159"/>
        <end position="186"/>
    </location>
</feature>
<keyword evidence="7" id="KW-0472">Membrane</keyword>
<dbReference type="AlphaFoldDB" id="A0A370NJC4"/>
<dbReference type="NCBIfam" id="TIGR04265">
    <property type="entry name" value="bac_cardiolipin"/>
    <property type="match status" value="1"/>
</dbReference>
<name>A0A370NJC4_9BURK</name>
<organism evidence="11 12">
    <name type="scientific">Cupriavidus lacunae</name>
    <dbReference type="NCBI Taxonomy" id="2666307"/>
    <lineage>
        <taxon>Bacteria</taxon>
        <taxon>Pseudomonadati</taxon>
        <taxon>Pseudomonadota</taxon>
        <taxon>Betaproteobacteria</taxon>
        <taxon>Burkholderiales</taxon>
        <taxon>Burkholderiaceae</taxon>
        <taxon>Cupriavidus</taxon>
    </lineage>
</organism>
<dbReference type="GO" id="GO:0032049">
    <property type="term" value="P:cardiolipin biosynthetic process"/>
    <property type="evidence" value="ECO:0007669"/>
    <property type="project" value="UniProtKB-UniRule"/>
</dbReference>
<keyword evidence="5" id="KW-0677">Repeat</keyword>
<dbReference type="CDD" id="cd09159">
    <property type="entry name" value="PLDc_ybhO_like_2"/>
    <property type="match status" value="1"/>
</dbReference>
<evidence type="ECO:0000256" key="6">
    <source>
        <dbReference type="ARBA" id="ARBA00022989"/>
    </source>
</evidence>
<comment type="caution">
    <text evidence="11">The sequence shown here is derived from an EMBL/GenBank/DDBJ whole genome shotgun (WGS) entry which is preliminary data.</text>
</comment>
<reference evidence="12" key="1">
    <citation type="submission" date="2018-06" db="EMBL/GenBank/DDBJ databases">
        <authorList>
            <person name="Feng T."/>
            <person name="Jeon C.O."/>
        </authorList>
    </citation>
    <scope>NUCLEOTIDE SEQUENCE [LARGE SCALE GENOMIC DNA]</scope>
    <source>
        <strain evidence="12">S23</strain>
    </source>
</reference>
<dbReference type="InterPro" id="IPR001736">
    <property type="entry name" value="PLipase_D/transphosphatidylase"/>
</dbReference>
<evidence type="ECO:0000256" key="4">
    <source>
        <dbReference type="ARBA" id="ARBA00022692"/>
    </source>
</evidence>
<keyword evidence="6" id="KW-1133">Transmembrane helix</keyword>
<keyword evidence="3" id="KW-0808">Transferase</keyword>